<gene>
    <name evidence="2" type="ORF">JIR001_14480</name>
</gene>
<reference evidence="2" key="1">
    <citation type="journal article" date="2013" name="Int. J. Syst. Evol. Microbiol.">
        <title>Polycladomyces abyssicola gen. nov., sp. nov., a thermophilic filamentous bacterium isolated from hemipelagic sediment.</title>
        <authorList>
            <person name="Tsubouchi T."/>
            <person name="Shimane Y."/>
            <person name="Mori K."/>
            <person name="Usui K."/>
            <person name="Hiraki T."/>
            <person name="Tame A."/>
            <person name="Uematsu K."/>
            <person name="Maruyama T."/>
            <person name="Hatada Y."/>
        </authorList>
    </citation>
    <scope>NUCLEOTIDE SEQUENCE</scope>
    <source>
        <strain evidence="2">JIR-001</strain>
    </source>
</reference>
<dbReference type="RefSeq" id="WP_212774854.1">
    <property type="nucleotide sequence ID" value="NZ_AP024601.1"/>
</dbReference>
<dbReference type="AlphaFoldDB" id="A0A8D5UEG0"/>
<reference evidence="2" key="2">
    <citation type="journal article" date="2021" name="Microbiol. Resour. Announc.">
        <title>Complete Genome Sequence of Polycladomyces abyssicola JIR-001T, Isolated from Hemipelagic Sediment in Deep Seawater.</title>
        <authorList>
            <person name="Tsubouchi T."/>
            <person name="Kaneko Y."/>
        </authorList>
    </citation>
    <scope>NUCLEOTIDE SEQUENCE</scope>
    <source>
        <strain evidence="2">JIR-001</strain>
    </source>
</reference>
<sequence length="140" mass="16846">MYYQWWHMDPNMVNLQMMYYYRWKPYKIRHRHSSYLGTTSISNNKNELKPNFESIVSNAFEMNNIQDSDLKKALTKALEQAIDYDQIYKFVREKMKSDKHDDDAHYSEQARQMDRNIRILPRPSPSAPEGSWLEPPKHEG</sequence>
<evidence type="ECO:0000256" key="1">
    <source>
        <dbReference type="SAM" id="MobiDB-lite"/>
    </source>
</evidence>
<accession>A0A8D5UEG0</accession>
<protein>
    <submittedName>
        <fullName evidence="2">Uncharacterized protein</fullName>
    </submittedName>
</protein>
<name>A0A8D5UEG0_9BACL</name>
<dbReference type="EMBL" id="AP024601">
    <property type="protein sequence ID" value="BCU81665.1"/>
    <property type="molecule type" value="Genomic_DNA"/>
</dbReference>
<evidence type="ECO:0000313" key="2">
    <source>
        <dbReference type="EMBL" id="BCU81665.1"/>
    </source>
</evidence>
<proteinExistence type="predicted"/>
<dbReference type="KEGG" id="pabs:JIR001_14480"/>
<feature type="region of interest" description="Disordered" evidence="1">
    <location>
        <begin position="96"/>
        <end position="140"/>
    </location>
</feature>
<organism evidence="2 3">
    <name type="scientific">Polycladomyces abyssicola</name>
    <dbReference type="NCBI Taxonomy" id="1125966"/>
    <lineage>
        <taxon>Bacteria</taxon>
        <taxon>Bacillati</taxon>
        <taxon>Bacillota</taxon>
        <taxon>Bacilli</taxon>
        <taxon>Bacillales</taxon>
        <taxon>Thermoactinomycetaceae</taxon>
        <taxon>Polycladomyces</taxon>
    </lineage>
</organism>
<feature type="compositionally biased region" description="Basic and acidic residues" evidence="1">
    <location>
        <begin position="96"/>
        <end position="117"/>
    </location>
</feature>
<evidence type="ECO:0000313" key="3">
    <source>
        <dbReference type="Proteomes" id="UP000677436"/>
    </source>
</evidence>
<keyword evidence="3" id="KW-1185">Reference proteome</keyword>
<dbReference type="Proteomes" id="UP000677436">
    <property type="component" value="Chromosome"/>
</dbReference>